<keyword evidence="1" id="KW-0812">Transmembrane</keyword>
<sequence>MEQKIKFPFFIKIFTIIVLRWIYHYYSDVIYLGELFYKKNFDKKLERTTQRTLAKYNQDKITCNIMLKEEIPNNERLEEKDIVNNEKGGTGCKNHSYVSLTKNTKGHKQSKKNNSGMFETKKYSCFEKKIFKDLDYIDYLKNNRTISNKVYKKIICKKYGLGIAIPIVLVLFLLTVFIVDLALGLVPESKGGLWYELGLWEHLKKLVDGNSGWLYTFLKSVRSKLPTGFTNCGKWASSEASGVGSHTCSEACTLNNLFGYVVYFIPFIILGLIFIIKVVYYHKKVKKYQKIKLRKK</sequence>
<keyword evidence="1" id="KW-1133">Transmembrane helix</keyword>
<dbReference type="RefSeq" id="XP_028859012.1">
    <property type="nucleotide sequence ID" value="XM_029003822.1"/>
</dbReference>
<dbReference type="VEuPathDB" id="PlasmoDB:PmUG01_00047400"/>
<evidence type="ECO:0000256" key="1">
    <source>
        <dbReference type="SAM" id="Phobius"/>
    </source>
</evidence>
<dbReference type="KEGG" id="pmal:PMUG01_00047400"/>
<dbReference type="GeneID" id="39865937"/>
<dbReference type="AlphaFoldDB" id="A0A1D3JHK1"/>
<dbReference type="Proteomes" id="UP000219813">
    <property type="component" value="Unassembled WGS sequence"/>
</dbReference>
<dbReference type="InterPro" id="IPR022139">
    <property type="entry name" value="Fam-L/Fam-M-like_plasmodium"/>
</dbReference>
<gene>
    <name evidence="2" type="primary">PmUG01_00047400</name>
    <name evidence="2" type="ORF">PMUG01_00047400</name>
</gene>
<feature type="transmembrane region" description="Helical" evidence="1">
    <location>
        <begin position="159"/>
        <end position="186"/>
    </location>
</feature>
<keyword evidence="3" id="KW-1185">Reference proteome</keyword>
<evidence type="ECO:0000313" key="3">
    <source>
        <dbReference type="Proteomes" id="UP000219813"/>
    </source>
</evidence>
<keyword evidence="1" id="KW-0472">Membrane</keyword>
<dbReference type="EMBL" id="FLRL01000017">
    <property type="protein sequence ID" value="SBT85652.1"/>
    <property type="molecule type" value="Genomic_DNA"/>
</dbReference>
<reference evidence="2 3" key="1">
    <citation type="submission" date="2016-06" db="EMBL/GenBank/DDBJ databases">
        <authorList>
            <consortium name="Pathogen Informatics"/>
        </authorList>
    </citation>
    <scope>NUCLEOTIDE SEQUENCE [LARGE SCALE GENOMIC DNA]</scope>
</reference>
<proteinExistence type="predicted"/>
<protein>
    <submittedName>
        <fullName evidence="2">Fam-l protein</fullName>
    </submittedName>
</protein>
<feature type="transmembrane region" description="Helical" evidence="1">
    <location>
        <begin position="260"/>
        <end position="280"/>
    </location>
</feature>
<dbReference type="Pfam" id="PF12420">
    <property type="entry name" value="DUF3671"/>
    <property type="match status" value="1"/>
</dbReference>
<accession>A0A1D3JHK1</accession>
<organism evidence="2 3">
    <name type="scientific">Plasmodium malariae</name>
    <dbReference type="NCBI Taxonomy" id="5858"/>
    <lineage>
        <taxon>Eukaryota</taxon>
        <taxon>Sar</taxon>
        <taxon>Alveolata</taxon>
        <taxon>Apicomplexa</taxon>
        <taxon>Aconoidasida</taxon>
        <taxon>Haemosporida</taxon>
        <taxon>Plasmodiidae</taxon>
        <taxon>Plasmodium</taxon>
        <taxon>Plasmodium (Plasmodium)</taxon>
    </lineage>
</organism>
<evidence type="ECO:0000313" key="2">
    <source>
        <dbReference type="EMBL" id="SBT85652.1"/>
    </source>
</evidence>
<name>A0A1D3JHK1_PLAMA</name>